<feature type="compositionally biased region" description="Pro residues" evidence="2">
    <location>
        <begin position="1109"/>
        <end position="1120"/>
    </location>
</feature>
<sequence>MAQMVQMSQVVQPHRPLPQPLQISFERFRATLGVDEQAQFQHTQFEDVVSEVQRLERKQAASSRTRKIQSRIGPFLDFLERYGRALDSATQARPVPFSLVWGLVSSAHSQYLERLIHAIEDISDKVSLYAEYEKLLKGHVRFQAALAEVYYDTLVFLHKAKTVFSKRGLSLLWRNVWRTFDLDFRDTLRALSRHTLVLDNEIALSNDTKVVDLWKGYLEARQNISRWLSPADAQDDFLRESNRRISSCGQWLLDHHLFREWCQSIDNRILWIVGPPGSGKTVLSTSIIEHIQTSRNAHELKPVAFFYCSQNSQQNRTTISILATLIAQIIAQFEDLPEVVLESYNRSTKCARPRLSMADQPLLLITSLCGLLDEIYILIDGLDEAESPDEVLRDILALTGSTVTIRTLILSRDLPRLTRRLGSHPHSILKIKSRDTRADIDMFVTSQLSKLDFVDAELHDKMFAKLSQGADGMFLWASLLLQSLTSATSTYDAMDIISNHPVGLNLTYNAILERFKTRSRQSQRLTKRFLTWMCCAARPVGWNELTAALAVGRIEKMPFKEAMLEICSPLVEYLPDQDIFRFVHISVREFLLDVTEDHSAQESDDGSSLPFRKADGHSHIANVCLRYLLQAAEMETNLATDVLFPLSEYAMSFWAYHLVRSRYEPELDEMMHSYLACRRRRLSWIERQLFGEASVFPLQHLVKLQKQLCKWASAGQRERDDRLDWIRDVEQILLDVENVEEQQDFGSETDSTGRAKVTYFEKLMVIRDLSREYTMSNRLDQGERWMTEALRRKQESPQQDELSTVWLLNSLGIIYDQQQKVELAASTQEKALAIQEKHLGTSHPETIWTVNELGRMYRHLKRTPDSISMHLRALAVLETSGDELQVAWTLNTLARAYRQLGDPVTAISRHREAIAIQEKLLGADHPHVLWATADIGRCYRDQGRFVESAQHHRICLEGRERVLGMDHHDTLWAINDLAFVVEEFDKVEARKLHQQALAGQTLLLGVSHRDTVWTRAQIEKLEAQMLASKLAAAQAAYPGGPPVPGGAPPPGGAPGGGYPGQQQYQAYPGGPPASGPGAGAGAGAGAPRPGQPFSRIAQQTQPGAAYPGAPTPQPPYPSQPPYQQQQPQPPPSPYNQPAVPPRPSASPQPYQPPQWQAPQQQSQQPPYGQQLGVPQQQGGYQSPQPAYQSYQSQYQQPQNQYGQQQYQQQQQPTGGYGYGQQPPYPGGPSPGGPPQQYGGGPPPQQYGGAPPGGAPGGPPVAPVGNVGAYKQLLQATIQEKGLQNFYPPGHPMLDQIANRAAQQVAQLAAAWRISPEIASDIVKLALYDVILYIDDSGSMQFEENGERIDDLKLILSRVAFATSLFDDDGIQVRFMNSPDQGNNIRNEQQVNEMIARTRFSGLTPMGRELQNKILGPLVLENARRGTLRKPVLVITITDGQPTGESSSDVAKIIAAASSELARNPRYGKGALAFQFAQVGNDLKAREFLGKLDEEPTIGDIIDCTSNYEVEADEMSRANPPVQLSPELWLIKLLLGSIDSSYDTKDEKAGARPPQGGPGGYGGPPGGGYGAPPPGQYGGAPGGGYGQPQGGYGGPPGQGGYPPQQGGYGQPQGGYGGQQPGGYGRPPQGGPQGGYPPQQGGYGAPPPPRY</sequence>
<dbReference type="InterPro" id="IPR036465">
    <property type="entry name" value="vWFA_dom_sf"/>
</dbReference>
<dbReference type="OrthoDB" id="7464126at2759"/>
<name>A0A177F1U7_9EURO</name>
<dbReference type="SUPFAM" id="SSF53300">
    <property type="entry name" value="vWA-like"/>
    <property type="match status" value="1"/>
</dbReference>
<dbReference type="Pfam" id="PF13424">
    <property type="entry name" value="TPR_12"/>
    <property type="match status" value="2"/>
</dbReference>
<dbReference type="SMART" id="SM00028">
    <property type="entry name" value="TPR"/>
    <property type="match status" value="4"/>
</dbReference>
<feature type="region of interest" description="Disordered" evidence="2">
    <location>
        <begin position="1035"/>
        <end position="1262"/>
    </location>
</feature>
<evidence type="ECO:0000259" key="3">
    <source>
        <dbReference type="PROSITE" id="PS50837"/>
    </source>
</evidence>
<feature type="compositionally biased region" description="Pro residues" evidence="2">
    <location>
        <begin position="1127"/>
        <end position="1152"/>
    </location>
</feature>
<evidence type="ECO:0000313" key="4">
    <source>
        <dbReference type="EMBL" id="OAG37282.1"/>
    </source>
</evidence>
<dbReference type="InterPro" id="IPR019734">
    <property type="entry name" value="TPR_rpt"/>
</dbReference>
<dbReference type="PROSITE" id="PS50837">
    <property type="entry name" value="NACHT"/>
    <property type="match status" value="1"/>
</dbReference>
<evidence type="ECO:0000256" key="1">
    <source>
        <dbReference type="ARBA" id="ARBA00022737"/>
    </source>
</evidence>
<dbReference type="PANTHER" id="PTHR34706">
    <property type="entry name" value="SLR1338 PROTEIN"/>
    <property type="match status" value="1"/>
</dbReference>
<dbReference type="InterPro" id="IPR007111">
    <property type="entry name" value="NACHT_NTPase"/>
</dbReference>
<dbReference type="Gene3D" id="1.25.40.10">
    <property type="entry name" value="Tetratricopeptide repeat domain"/>
    <property type="match status" value="2"/>
</dbReference>
<dbReference type="InterPro" id="IPR056884">
    <property type="entry name" value="NPHP3-like_N"/>
</dbReference>
<organism evidence="4 5">
    <name type="scientific">Fonsecaea monophora</name>
    <dbReference type="NCBI Taxonomy" id="254056"/>
    <lineage>
        <taxon>Eukaryota</taxon>
        <taxon>Fungi</taxon>
        <taxon>Dikarya</taxon>
        <taxon>Ascomycota</taxon>
        <taxon>Pezizomycotina</taxon>
        <taxon>Eurotiomycetes</taxon>
        <taxon>Chaetothyriomycetidae</taxon>
        <taxon>Chaetothyriales</taxon>
        <taxon>Herpotrichiellaceae</taxon>
        <taxon>Fonsecaea</taxon>
    </lineage>
</organism>
<feature type="compositionally biased region" description="Low complexity" evidence="2">
    <location>
        <begin position="1085"/>
        <end position="1108"/>
    </location>
</feature>
<dbReference type="InterPro" id="IPR056125">
    <property type="entry name" value="DUF7708"/>
</dbReference>
<dbReference type="Pfam" id="PF24883">
    <property type="entry name" value="NPHP3_N"/>
    <property type="match status" value="1"/>
</dbReference>
<feature type="compositionally biased region" description="Pro residues" evidence="2">
    <location>
        <begin position="1222"/>
        <end position="1233"/>
    </location>
</feature>
<keyword evidence="1" id="KW-0677">Repeat</keyword>
<dbReference type="EMBL" id="LVKK01000074">
    <property type="protein sequence ID" value="OAG37282.1"/>
    <property type="molecule type" value="Genomic_DNA"/>
</dbReference>
<dbReference type="RefSeq" id="XP_022509234.1">
    <property type="nucleotide sequence ID" value="XM_022658410.1"/>
</dbReference>
<feature type="compositionally biased region" description="Pro residues" evidence="2">
    <location>
        <begin position="1039"/>
        <end position="1052"/>
    </location>
</feature>
<dbReference type="InterPro" id="IPR011990">
    <property type="entry name" value="TPR-like_helical_dom_sf"/>
</dbReference>
<feature type="region of interest" description="Disordered" evidence="2">
    <location>
        <begin position="1542"/>
        <end position="1649"/>
    </location>
</feature>
<evidence type="ECO:0000256" key="2">
    <source>
        <dbReference type="SAM" id="MobiDB-lite"/>
    </source>
</evidence>
<feature type="domain" description="NACHT" evidence="3">
    <location>
        <begin position="268"/>
        <end position="412"/>
    </location>
</feature>
<dbReference type="InterPro" id="IPR054471">
    <property type="entry name" value="GPIID_WHD"/>
</dbReference>
<dbReference type="Pfam" id="PF24809">
    <property type="entry name" value="DUF7708"/>
    <property type="match status" value="1"/>
</dbReference>
<keyword evidence="5" id="KW-1185">Reference proteome</keyword>
<dbReference type="Pfam" id="PF22939">
    <property type="entry name" value="WHD_GPIID"/>
    <property type="match status" value="1"/>
</dbReference>
<comment type="caution">
    <text evidence="4">The sequence shown here is derived from an EMBL/GenBank/DDBJ whole genome shotgun (WGS) entry which is preliminary data.</text>
</comment>
<evidence type="ECO:0000313" key="5">
    <source>
        <dbReference type="Proteomes" id="UP000077002"/>
    </source>
</evidence>
<dbReference type="InterPro" id="IPR027417">
    <property type="entry name" value="P-loop_NTPase"/>
</dbReference>
<dbReference type="Gene3D" id="3.40.50.410">
    <property type="entry name" value="von Willebrand factor, type A domain"/>
    <property type="match status" value="1"/>
</dbReference>
<dbReference type="SUPFAM" id="SSF48452">
    <property type="entry name" value="TPR-like"/>
    <property type="match status" value="1"/>
</dbReference>
<reference evidence="4 5" key="1">
    <citation type="submission" date="2016-03" db="EMBL/GenBank/DDBJ databases">
        <title>Draft genome sequence of the Fonsecaea monophora CBS 269.37.</title>
        <authorList>
            <person name="Bombassaro A."/>
            <person name="Vinicius W.A."/>
            <person name="De Hoog S."/>
            <person name="Sun J."/>
            <person name="Souza E.M."/>
            <person name="Raittz R.T."/>
            <person name="Costa F."/>
            <person name="Leao A.C."/>
            <person name="Tadra-Sfeir M.Z."/>
            <person name="Baura V."/>
            <person name="Balsanelli E."/>
            <person name="Pedrosa F.O."/>
            <person name="Moreno L.F."/>
            <person name="Steffens M.B."/>
            <person name="Xi L."/>
            <person name="Bocca A.L."/>
            <person name="Felipe M.S."/>
            <person name="Teixeira M."/>
            <person name="Telles Filho F.Q."/>
            <person name="Azevedo C.M."/>
            <person name="Gomes R."/>
            <person name="Vicente V.A."/>
        </authorList>
    </citation>
    <scope>NUCLEOTIDE SEQUENCE [LARGE SCALE GENOMIC DNA]</scope>
    <source>
        <strain evidence="4 5">CBS 269.37</strain>
    </source>
</reference>
<protein>
    <recommendedName>
        <fullName evidence="3">NACHT domain-containing protein</fullName>
    </recommendedName>
</protein>
<feature type="compositionally biased region" description="Gly residues" evidence="2">
    <location>
        <begin position="1556"/>
        <end position="1623"/>
    </location>
</feature>
<proteinExistence type="predicted"/>
<dbReference type="GeneID" id="34603610"/>
<dbReference type="Proteomes" id="UP000077002">
    <property type="component" value="Unassembled WGS sequence"/>
</dbReference>
<dbReference type="Gene3D" id="3.40.50.300">
    <property type="entry name" value="P-loop containing nucleotide triphosphate hydrolases"/>
    <property type="match status" value="1"/>
</dbReference>
<feature type="compositionally biased region" description="Low complexity" evidence="2">
    <location>
        <begin position="1153"/>
        <end position="1213"/>
    </location>
</feature>
<dbReference type="SUPFAM" id="SSF52540">
    <property type="entry name" value="P-loop containing nucleoside triphosphate hydrolases"/>
    <property type="match status" value="1"/>
</dbReference>
<accession>A0A177F1U7</accession>
<gene>
    <name evidence="4" type="ORF">AYO21_08467</name>
</gene>
<feature type="compositionally biased region" description="Pro residues" evidence="2">
    <location>
        <begin position="1252"/>
        <end position="1261"/>
    </location>
</feature>
<dbReference type="PANTHER" id="PTHR34706:SF2">
    <property type="entry name" value="RFEF"/>
    <property type="match status" value="1"/>
</dbReference>